<proteinExistence type="predicted"/>
<reference evidence="2" key="2">
    <citation type="submission" date="2024-05" db="EMBL/GenBank/DDBJ databases">
        <title>30 novel species of actinomycetes from the DSMZ collection.</title>
        <authorList>
            <person name="Nouioui I."/>
        </authorList>
    </citation>
    <scope>NUCLEOTIDE SEQUENCE</scope>
    <source>
        <strain evidence="2 4">DSM 44915</strain>
    </source>
</reference>
<evidence type="ECO:0000313" key="2">
    <source>
        <dbReference type="EMBL" id="MDT0270273.1"/>
    </source>
</evidence>
<protein>
    <submittedName>
        <fullName evidence="2">Uncharacterized protein</fullName>
    </submittedName>
</protein>
<accession>A0ABU2JZ36</accession>
<dbReference type="RefSeq" id="WP_311670353.1">
    <property type="nucleotide sequence ID" value="NZ_JAVREO010000025.1"/>
</dbReference>
<feature type="compositionally biased region" description="Polar residues" evidence="1">
    <location>
        <begin position="47"/>
        <end position="56"/>
    </location>
</feature>
<keyword evidence="4" id="KW-1185">Reference proteome</keyword>
<feature type="region of interest" description="Disordered" evidence="1">
    <location>
        <begin position="27"/>
        <end position="60"/>
    </location>
</feature>
<gene>
    <name evidence="2" type="ORF">RM844_28780</name>
    <name evidence="3" type="ORF">RM844_28840</name>
</gene>
<evidence type="ECO:0000256" key="1">
    <source>
        <dbReference type="SAM" id="MobiDB-lite"/>
    </source>
</evidence>
<evidence type="ECO:0000313" key="3">
    <source>
        <dbReference type="EMBL" id="MDT0270285.1"/>
    </source>
</evidence>
<reference evidence="4" key="1">
    <citation type="submission" date="2023-07" db="EMBL/GenBank/DDBJ databases">
        <title>30 novel species of actinomycetes from the DSMZ collection.</title>
        <authorList>
            <person name="Nouioui I."/>
        </authorList>
    </citation>
    <scope>NUCLEOTIDE SEQUENCE [LARGE SCALE GENOMIC DNA]</scope>
    <source>
        <strain evidence="3 4">DSM 44915</strain>
    </source>
</reference>
<evidence type="ECO:0000313" key="4">
    <source>
        <dbReference type="Proteomes" id="UP001183410"/>
    </source>
</evidence>
<comment type="caution">
    <text evidence="2">The sequence shown here is derived from an EMBL/GenBank/DDBJ whole genome shotgun (WGS) entry which is preliminary data.</text>
</comment>
<dbReference type="EMBL" id="JAVREO010000025">
    <property type="protein sequence ID" value="MDT0270273.1"/>
    <property type="molecule type" value="Genomic_DNA"/>
</dbReference>
<dbReference type="EMBL" id="JAVREO010000025">
    <property type="protein sequence ID" value="MDT0270285.1"/>
    <property type="molecule type" value="Genomic_DNA"/>
</dbReference>
<organism evidence="2 4">
    <name type="scientific">Streptomyces chisholmiae</name>
    <dbReference type="NCBI Taxonomy" id="3075540"/>
    <lineage>
        <taxon>Bacteria</taxon>
        <taxon>Bacillati</taxon>
        <taxon>Actinomycetota</taxon>
        <taxon>Actinomycetes</taxon>
        <taxon>Kitasatosporales</taxon>
        <taxon>Streptomycetaceae</taxon>
        <taxon>Streptomyces</taxon>
    </lineage>
</organism>
<dbReference type="Proteomes" id="UP001183410">
    <property type="component" value="Unassembled WGS sequence"/>
</dbReference>
<name>A0ABU2JZ36_9ACTN</name>
<sequence>MPDRYSSIGEAIGAAMAHNARMAAKAATAPTVAPHRAPDAPPAPWVNTETADASSGAQAGGLRARIAAAIEADAESGHPVGIVHAVLAEVQQETARADRAEAALDRVRALATILPPDPGGAPELAAAHAAGWNDAIDRVTGEIARATPATPTP</sequence>